<dbReference type="AlphaFoldDB" id="A0A0A8L1G0"/>
<dbReference type="GO" id="GO:0005634">
    <property type="term" value="C:nucleus"/>
    <property type="evidence" value="ECO:0007669"/>
    <property type="project" value="UniProtKB-SubCell"/>
</dbReference>
<dbReference type="GO" id="GO:0000981">
    <property type="term" value="F:DNA-binding transcription factor activity, RNA polymerase II-specific"/>
    <property type="evidence" value="ECO:0007669"/>
    <property type="project" value="UniProtKB-ARBA"/>
</dbReference>
<dbReference type="Gene3D" id="3.30.160.60">
    <property type="entry name" value="Classic Zinc Finger"/>
    <property type="match status" value="2"/>
</dbReference>
<keyword evidence="2" id="KW-0479">Metal-binding</keyword>
<feature type="compositionally biased region" description="Polar residues" evidence="10">
    <location>
        <begin position="216"/>
        <end position="225"/>
    </location>
</feature>
<feature type="region of interest" description="Disordered" evidence="10">
    <location>
        <begin position="214"/>
        <end position="233"/>
    </location>
</feature>
<comment type="caution">
    <text evidence="12">The sequence shown here is derived from an EMBL/GenBank/DDBJ whole genome shotgun (WGS) entry which is preliminary data.</text>
</comment>
<organism evidence="12 13">
    <name type="scientific">Kluyveromyces dobzhanskii CBS 2104</name>
    <dbReference type="NCBI Taxonomy" id="1427455"/>
    <lineage>
        <taxon>Eukaryota</taxon>
        <taxon>Fungi</taxon>
        <taxon>Dikarya</taxon>
        <taxon>Ascomycota</taxon>
        <taxon>Saccharomycotina</taxon>
        <taxon>Saccharomycetes</taxon>
        <taxon>Saccharomycetales</taxon>
        <taxon>Saccharomycetaceae</taxon>
        <taxon>Kluyveromyces</taxon>
    </lineage>
</organism>
<reference evidence="12 13" key="1">
    <citation type="submission" date="2014-03" db="EMBL/GenBank/DDBJ databases">
        <title>The genome of Kluyveromyces dobzhanskii.</title>
        <authorList>
            <person name="Nystedt B."/>
            <person name="Astrom S."/>
        </authorList>
    </citation>
    <scope>NUCLEOTIDE SEQUENCE [LARGE SCALE GENOMIC DNA]</scope>
    <source>
        <strain evidence="12 13">CBS 2104</strain>
    </source>
</reference>
<dbReference type="FunFam" id="3.30.160.60:FF:000125">
    <property type="entry name" value="Putative zinc finger protein 143"/>
    <property type="match status" value="1"/>
</dbReference>
<evidence type="ECO:0000256" key="5">
    <source>
        <dbReference type="ARBA" id="ARBA00022833"/>
    </source>
</evidence>
<keyword evidence="3" id="KW-0677">Repeat</keyword>
<evidence type="ECO:0000256" key="7">
    <source>
        <dbReference type="ARBA" id="ARBA00023163"/>
    </source>
</evidence>
<keyword evidence="8" id="KW-0539">Nucleus</keyword>
<evidence type="ECO:0000256" key="10">
    <source>
        <dbReference type="SAM" id="MobiDB-lite"/>
    </source>
</evidence>
<evidence type="ECO:0000313" key="12">
    <source>
        <dbReference type="EMBL" id="CDO92044.1"/>
    </source>
</evidence>
<accession>A0A0A8L1G0</accession>
<evidence type="ECO:0000256" key="8">
    <source>
        <dbReference type="ARBA" id="ARBA00023242"/>
    </source>
</evidence>
<dbReference type="GO" id="GO:0000433">
    <property type="term" value="P:carbon catabolite repression of transcription from RNA polymerase II promoter by glucose"/>
    <property type="evidence" value="ECO:0007669"/>
    <property type="project" value="TreeGrafter"/>
</dbReference>
<dbReference type="FunFam" id="3.30.160.60:FF:000145">
    <property type="entry name" value="Zinc finger protein 574"/>
    <property type="match status" value="1"/>
</dbReference>
<dbReference type="GO" id="GO:0000978">
    <property type="term" value="F:RNA polymerase II cis-regulatory region sequence-specific DNA binding"/>
    <property type="evidence" value="ECO:0007669"/>
    <property type="project" value="TreeGrafter"/>
</dbReference>
<evidence type="ECO:0000313" key="13">
    <source>
        <dbReference type="Proteomes" id="UP000031516"/>
    </source>
</evidence>
<dbReference type="GO" id="GO:0005737">
    <property type="term" value="C:cytoplasm"/>
    <property type="evidence" value="ECO:0007669"/>
    <property type="project" value="TreeGrafter"/>
</dbReference>
<dbReference type="Proteomes" id="UP000031516">
    <property type="component" value="Unassembled WGS sequence"/>
</dbReference>
<dbReference type="SMART" id="SM00355">
    <property type="entry name" value="ZnF_C2H2"/>
    <property type="match status" value="2"/>
</dbReference>
<evidence type="ECO:0000256" key="3">
    <source>
        <dbReference type="ARBA" id="ARBA00022737"/>
    </source>
</evidence>
<evidence type="ECO:0000256" key="4">
    <source>
        <dbReference type="ARBA" id="ARBA00022771"/>
    </source>
</evidence>
<sequence>MATAKDFNERPYKCEICGNRFHRLEHKTRHIRTHTGEKPFGCTVPGCSKRFSRNDELKRHIKTHFKSRKRKPRTIRPKSRSSSQVNLAQMTAQVPMVNNADKCLPPQPVLPTLIPDNCNLPVMVPVPYHLQSSMYLDVEKPNQFAPISQNSSTSSLNTIFTEHSDRSSSRLSSLTNSPNLLASSSHDDHPLPGISSKNLLTALSALQGMTPLRKTGSFQDLQPHSPNFEEKKNGSYLSISSLLNPKQ</sequence>
<name>A0A0A8L1G0_9SACH</name>
<dbReference type="SUPFAM" id="SSF57667">
    <property type="entry name" value="beta-beta-alpha zinc fingers"/>
    <property type="match status" value="1"/>
</dbReference>
<dbReference type="PANTHER" id="PTHR47428">
    <property type="entry name" value="REGULATORY PROTEIN MIG1-RELATED"/>
    <property type="match status" value="1"/>
</dbReference>
<feature type="compositionally biased region" description="Basic residues" evidence="10">
    <location>
        <begin position="67"/>
        <end position="79"/>
    </location>
</feature>
<gene>
    <name evidence="12" type="ORF">KLDO_g373</name>
</gene>
<keyword evidence="6" id="KW-0805">Transcription regulation</keyword>
<dbReference type="PANTHER" id="PTHR47428:SF1">
    <property type="entry name" value="REGULATORY PROTEIN MIG1-RELATED"/>
    <property type="match status" value="1"/>
</dbReference>
<comment type="subcellular location">
    <subcellularLocation>
        <location evidence="1">Nucleus</location>
    </subcellularLocation>
</comment>
<feature type="domain" description="C2H2-type" evidence="11">
    <location>
        <begin position="12"/>
        <end position="39"/>
    </location>
</feature>
<keyword evidence="7" id="KW-0804">Transcription</keyword>
<dbReference type="Pfam" id="PF00096">
    <property type="entry name" value="zf-C2H2"/>
    <property type="match status" value="1"/>
</dbReference>
<evidence type="ECO:0000259" key="11">
    <source>
        <dbReference type="PROSITE" id="PS50157"/>
    </source>
</evidence>
<evidence type="ECO:0000256" key="6">
    <source>
        <dbReference type="ARBA" id="ARBA00023015"/>
    </source>
</evidence>
<keyword evidence="4 9" id="KW-0863">Zinc-finger</keyword>
<feature type="region of interest" description="Disordered" evidence="10">
    <location>
        <begin position="67"/>
        <end position="86"/>
    </location>
</feature>
<evidence type="ECO:0000256" key="1">
    <source>
        <dbReference type="ARBA" id="ARBA00004123"/>
    </source>
</evidence>
<dbReference type="GO" id="GO:0008270">
    <property type="term" value="F:zinc ion binding"/>
    <property type="evidence" value="ECO:0007669"/>
    <property type="project" value="UniProtKB-KW"/>
</dbReference>
<evidence type="ECO:0000256" key="9">
    <source>
        <dbReference type="PROSITE-ProRule" id="PRU00042"/>
    </source>
</evidence>
<dbReference type="InterPro" id="IPR036236">
    <property type="entry name" value="Znf_C2H2_sf"/>
</dbReference>
<dbReference type="EMBL" id="CCBQ010000011">
    <property type="protein sequence ID" value="CDO92044.1"/>
    <property type="molecule type" value="Genomic_DNA"/>
</dbReference>
<dbReference type="OrthoDB" id="654211at2759"/>
<proteinExistence type="predicted"/>
<feature type="domain" description="C2H2-type" evidence="11">
    <location>
        <begin position="40"/>
        <end position="69"/>
    </location>
</feature>
<dbReference type="InterPro" id="IPR051007">
    <property type="entry name" value="creA/MIG_C2H2-ZnF"/>
</dbReference>
<keyword evidence="13" id="KW-1185">Reference proteome</keyword>
<feature type="region of interest" description="Disordered" evidence="10">
    <location>
        <begin position="161"/>
        <end position="193"/>
    </location>
</feature>
<evidence type="ECO:0000256" key="2">
    <source>
        <dbReference type="ARBA" id="ARBA00022723"/>
    </source>
</evidence>
<dbReference type="InterPro" id="IPR013087">
    <property type="entry name" value="Znf_C2H2_type"/>
</dbReference>
<dbReference type="PROSITE" id="PS50157">
    <property type="entry name" value="ZINC_FINGER_C2H2_2"/>
    <property type="match status" value="2"/>
</dbReference>
<dbReference type="PROSITE" id="PS00028">
    <property type="entry name" value="ZINC_FINGER_C2H2_1"/>
    <property type="match status" value="2"/>
</dbReference>
<feature type="compositionally biased region" description="Low complexity" evidence="10">
    <location>
        <begin position="169"/>
        <end position="184"/>
    </location>
</feature>
<keyword evidence="5" id="KW-0862">Zinc</keyword>
<protein>
    <submittedName>
        <fullName evidence="12">WGS project CCBQ000000000 data, contig 00105</fullName>
    </submittedName>
</protein>